<protein>
    <submittedName>
        <fullName evidence="1">Uncharacterized protein</fullName>
    </submittedName>
</protein>
<keyword evidence="2" id="KW-1185">Reference proteome</keyword>
<dbReference type="Proteomes" id="UP000622890">
    <property type="component" value="Unassembled WGS sequence"/>
</dbReference>
<organism evidence="1 2">
    <name type="scientific">Noviherbaspirillum pedocola</name>
    <dbReference type="NCBI Taxonomy" id="2801341"/>
    <lineage>
        <taxon>Bacteria</taxon>
        <taxon>Pseudomonadati</taxon>
        <taxon>Pseudomonadota</taxon>
        <taxon>Betaproteobacteria</taxon>
        <taxon>Burkholderiales</taxon>
        <taxon>Oxalobacteraceae</taxon>
        <taxon>Noviherbaspirillum</taxon>
    </lineage>
</organism>
<reference evidence="1" key="1">
    <citation type="submission" date="2021-01" db="EMBL/GenBank/DDBJ databases">
        <title>Genome sequence of strain Noviherbaspirillum sp. DKR-6.</title>
        <authorList>
            <person name="Chaudhary D.K."/>
        </authorList>
    </citation>
    <scope>NUCLEOTIDE SEQUENCE</scope>
    <source>
        <strain evidence="1">DKR-6</strain>
    </source>
</reference>
<dbReference type="EMBL" id="JAEPBG010000043">
    <property type="protein sequence ID" value="MBK4739220.1"/>
    <property type="molecule type" value="Genomic_DNA"/>
</dbReference>
<sequence>MTKIDSNSANSAKPVVTRTSLFMIASDGETALDHLERLLKMSMAKLESFGESSDKEAILAETMDAQTLLESIALYLKQIEGMVEAVYLQSQAMPRDYEGENEVESEDKQ</sequence>
<evidence type="ECO:0000313" key="1">
    <source>
        <dbReference type="EMBL" id="MBK4739220.1"/>
    </source>
</evidence>
<comment type="caution">
    <text evidence="1">The sequence shown here is derived from an EMBL/GenBank/DDBJ whole genome shotgun (WGS) entry which is preliminary data.</text>
</comment>
<dbReference type="AlphaFoldDB" id="A0A934T193"/>
<dbReference type="RefSeq" id="WP_200598590.1">
    <property type="nucleotide sequence ID" value="NZ_JAEPBG010000043.1"/>
</dbReference>
<accession>A0A934T193</accession>
<proteinExistence type="predicted"/>
<gene>
    <name evidence="1" type="ORF">JJB74_31900</name>
</gene>
<evidence type="ECO:0000313" key="2">
    <source>
        <dbReference type="Proteomes" id="UP000622890"/>
    </source>
</evidence>
<name>A0A934T193_9BURK</name>